<dbReference type="eggNOG" id="KOG4234">
    <property type="taxonomic scope" value="Eukaryota"/>
</dbReference>
<evidence type="ECO:0000313" key="3">
    <source>
        <dbReference type="Proteomes" id="UP000013827"/>
    </source>
</evidence>
<dbReference type="InterPro" id="IPR011990">
    <property type="entry name" value="TPR-like_helical_dom_sf"/>
</dbReference>
<dbReference type="HOGENOM" id="CLU_058463_4_0_1"/>
<dbReference type="STRING" id="2903.R1DW17"/>
<dbReference type="AlphaFoldDB" id="A0A0D3KV48"/>
<dbReference type="OMA" id="KSAIDDC"/>
<dbReference type="PANTHER" id="PTHR46014:SF1">
    <property type="entry name" value="TETRATRICOPEPTIDE REPEAT PROTEIN 1"/>
    <property type="match status" value="1"/>
</dbReference>
<dbReference type="InterPro" id="IPR019734">
    <property type="entry name" value="TPR_rpt"/>
</dbReference>
<proteinExistence type="predicted"/>
<dbReference type="KEGG" id="ehx:EMIHUDRAFT_433458"/>
<sequence>MAIIEEIPAPAPALARPTPADQRSGLRGVGVAIAEAAAGMGPSEPSRVAAARALAEALLSKEQGNTAFGAGEYVEALEYYSDAIDAVTDECAERAVFYGNRAACYARLGEHQNAVADCSAALALRPGYVKVLLRRAKAREALDEPSEAAEDMRSVAEQAPSGSKERREATAALPRLEAAAAAKLEAQKEEMLGKLKDLGNNILGRFGMSLDNFKAEKDPATGSYNISFGK</sequence>
<feature type="region of interest" description="Disordered" evidence="1">
    <location>
        <begin position="142"/>
        <end position="170"/>
    </location>
</feature>
<keyword evidence="3" id="KW-1185">Reference proteome</keyword>
<dbReference type="Gene3D" id="1.25.40.10">
    <property type="entry name" value="Tetratricopeptide repeat domain"/>
    <property type="match status" value="1"/>
</dbReference>
<dbReference type="EnsemblProtists" id="EOD19065">
    <property type="protein sequence ID" value="EOD19065"/>
    <property type="gene ID" value="EMIHUDRAFT_445018"/>
</dbReference>
<dbReference type="SMART" id="SM00028">
    <property type="entry name" value="TPR"/>
    <property type="match status" value="3"/>
</dbReference>
<accession>A0A0D3KV48</accession>
<protein>
    <submittedName>
        <fullName evidence="2">Uncharacterized protein</fullName>
    </submittedName>
</protein>
<organism evidence="2 3">
    <name type="scientific">Emiliania huxleyi (strain CCMP1516)</name>
    <dbReference type="NCBI Taxonomy" id="280463"/>
    <lineage>
        <taxon>Eukaryota</taxon>
        <taxon>Haptista</taxon>
        <taxon>Haptophyta</taxon>
        <taxon>Prymnesiophyceae</taxon>
        <taxon>Isochrysidales</taxon>
        <taxon>Noelaerhabdaceae</taxon>
        <taxon>Emiliania</taxon>
    </lineage>
</organism>
<name>A0A0D3KV48_EMIH1</name>
<dbReference type="Proteomes" id="UP000013827">
    <property type="component" value="Unassembled WGS sequence"/>
</dbReference>
<dbReference type="PANTHER" id="PTHR46014">
    <property type="entry name" value="TETRATRICOPEPTIDE REPEAT PROTEIN 1"/>
    <property type="match status" value="1"/>
</dbReference>
<evidence type="ECO:0000256" key="1">
    <source>
        <dbReference type="SAM" id="MobiDB-lite"/>
    </source>
</evidence>
<dbReference type="SUPFAM" id="SSF48452">
    <property type="entry name" value="TPR-like"/>
    <property type="match status" value="1"/>
</dbReference>
<dbReference type="GeneID" id="17284904"/>
<dbReference type="EnsemblProtists" id="EOD39633">
    <property type="protein sequence ID" value="EOD39633"/>
    <property type="gene ID" value="EMIHUDRAFT_433458"/>
</dbReference>
<feature type="region of interest" description="Disordered" evidence="1">
    <location>
        <begin position="1"/>
        <end position="21"/>
    </location>
</feature>
<evidence type="ECO:0000313" key="2">
    <source>
        <dbReference type="EnsemblProtists" id="EOD39633"/>
    </source>
</evidence>
<dbReference type="KEGG" id="ehx:EMIHUDRAFT_445018"/>
<dbReference type="Pfam" id="PF00515">
    <property type="entry name" value="TPR_1"/>
    <property type="match status" value="1"/>
</dbReference>
<dbReference type="RefSeq" id="XP_005771494.1">
    <property type="nucleotide sequence ID" value="XM_005771437.1"/>
</dbReference>
<dbReference type="RefSeq" id="XP_005792062.1">
    <property type="nucleotide sequence ID" value="XM_005792005.1"/>
</dbReference>
<reference evidence="3" key="1">
    <citation type="journal article" date="2013" name="Nature">
        <title>Pan genome of the phytoplankton Emiliania underpins its global distribution.</title>
        <authorList>
            <person name="Read B.A."/>
            <person name="Kegel J."/>
            <person name="Klute M.J."/>
            <person name="Kuo A."/>
            <person name="Lefebvre S.C."/>
            <person name="Maumus F."/>
            <person name="Mayer C."/>
            <person name="Miller J."/>
            <person name="Monier A."/>
            <person name="Salamov A."/>
            <person name="Young J."/>
            <person name="Aguilar M."/>
            <person name="Claverie J.M."/>
            <person name="Frickenhaus S."/>
            <person name="Gonzalez K."/>
            <person name="Herman E.K."/>
            <person name="Lin Y.C."/>
            <person name="Napier J."/>
            <person name="Ogata H."/>
            <person name="Sarno A.F."/>
            <person name="Shmutz J."/>
            <person name="Schroeder D."/>
            <person name="de Vargas C."/>
            <person name="Verret F."/>
            <person name="von Dassow P."/>
            <person name="Valentin K."/>
            <person name="Van de Peer Y."/>
            <person name="Wheeler G."/>
            <person name="Dacks J.B."/>
            <person name="Delwiche C.F."/>
            <person name="Dyhrman S.T."/>
            <person name="Glockner G."/>
            <person name="John U."/>
            <person name="Richards T."/>
            <person name="Worden A.Z."/>
            <person name="Zhang X."/>
            <person name="Grigoriev I.V."/>
            <person name="Allen A.E."/>
            <person name="Bidle K."/>
            <person name="Borodovsky M."/>
            <person name="Bowler C."/>
            <person name="Brownlee C."/>
            <person name="Cock J.M."/>
            <person name="Elias M."/>
            <person name="Gladyshev V.N."/>
            <person name="Groth M."/>
            <person name="Guda C."/>
            <person name="Hadaegh A."/>
            <person name="Iglesias-Rodriguez M.D."/>
            <person name="Jenkins J."/>
            <person name="Jones B.M."/>
            <person name="Lawson T."/>
            <person name="Leese F."/>
            <person name="Lindquist E."/>
            <person name="Lobanov A."/>
            <person name="Lomsadze A."/>
            <person name="Malik S.B."/>
            <person name="Marsh M.E."/>
            <person name="Mackinder L."/>
            <person name="Mock T."/>
            <person name="Mueller-Roeber B."/>
            <person name="Pagarete A."/>
            <person name="Parker M."/>
            <person name="Probert I."/>
            <person name="Quesneville H."/>
            <person name="Raines C."/>
            <person name="Rensing S.A."/>
            <person name="Riano-Pachon D.M."/>
            <person name="Richier S."/>
            <person name="Rokitta S."/>
            <person name="Shiraiwa Y."/>
            <person name="Soanes D.M."/>
            <person name="van der Giezen M."/>
            <person name="Wahlund T.M."/>
            <person name="Williams B."/>
            <person name="Wilson W."/>
            <person name="Wolfe G."/>
            <person name="Wurch L.L."/>
        </authorList>
    </citation>
    <scope>NUCLEOTIDE SEQUENCE</scope>
</reference>
<dbReference type="InterPro" id="IPR052769">
    <property type="entry name" value="TPR_domain_protein"/>
</dbReference>
<dbReference type="PaxDb" id="2903-EOD19065"/>
<dbReference type="GeneID" id="17264611"/>
<reference evidence="2" key="2">
    <citation type="submission" date="2024-10" db="UniProtKB">
        <authorList>
            <consortium name="EnsemblProtists"/>
        </authorList>
    </citation>
    <scope>IDENTIFICATION</scope>
</reference>